<feature type="domain" description="Peptidase S9 prolyl oligopeptidase catalytic" evidence="1">
    <location>
        <begin position="547"/>
        <end position="746"/>
    </location>
</feature>
<comment type="caution">
    <text evidence="3">The sequence shown here is derived from an EMBL/GenBank/DDBJ whole genome shotgun (WGS) entry which is preliminary data.</text>
</comment>
<dbReference type="InterPro" id="IPR050278">
    <property type="entry name" value="Serine_Prot_S9B/DPPIV"/>
</dbReference>
<reference evidence="3 4" key="1">
    <citation type="submission" date="2017-11" db="EMBL/GenBank/DDBJ databases">
        <title>Rhodohalobacter 15182 sp. nov., isolated from a salt lake.</title>
        <authorList>
            <person name="Han S."/>
        </authorList>
    </citation>
    <scope>NUCLEOTIDE SEQUENCE [LARGE SCALE GENOMIC DNA]</scope>
    <source>
        <strain evidence="3 4">15182</strain>
    </source>
</reference>
<dbReference type="GO" id="GO:0008239">
    <property type="term" value="F:dipeptidyl-peptidase activity"/>
    <property type="evidence" value="ECO:0007669"/>
    <property type="project" value="TreeGrafter"/>
</dbReference>
<organism evidence="3 4">
    <name type="scientific">Rhodohalobacter barkolensis</name>
    <dbReference type="NCBI Taxonomy" id="2053187"/>
    <lineage>
        <taxon>Bacteria</taxon>
        <taxon>Pseudomonadati</taxon>
        <taxon>Balneolota</taxon>
        <taxon>Balneolia</taxon>
        <taxon>Balneolales</taxon>
        <taxon>Balneolaceae</taxon>
        <taxon>Rhodohalobacter</taxon>
    </lineage>
</organism>
<gene>
    <name evidence="3" type="ORF">CWD77_08560</name>
</gene>
<dbReference type="Gene3D" id="2.140.10.30">
    <property type="entry name" value="Dipeptidylpeptidase IV, N-terminal domain"/>
    <property type="match status" value="1"/>
</dbReference>
<dbReference type="InterPro" id="IPR001375">
    <property type="entry name" value="Peptidase_S9_cat"/>
</dbReference>
<dbReference type="Pfam" id="PF00326">
    <property type="entry name" value="Peptidase_S9"/>
    <property type="match status" value="1"/>
</dbReference>
<feature type="domain" description="Dipeptidylpeptidase IV N-terminal" evidence="2">
    <location>
        <begin position="114"/>
        <end position="459"/>
    </location>
</feature>
<evidence type="ECO:0000259" key="2">
    <source>
        <dbReference type="Pfam" id="PF00930"/>
    </source>
</evidence>
<dbReference type="PANTHER" id="PTHR11731">
    <property type="entry name" value="PROTEASE FAMILY S9B,C DIPEPTIDYL-PEPTIDASE IV-RELATED"/>
    <property type="match status" value="1"/>
</dbReference>
<evidence type="ECO:0000259" key="1">
    <source>
        <dbReference type="Pfam" id="PF00326"/>
    </source>
</evidence>
<proteinExistence type="predicted"/>
<evidence type="ECO:0000313" key="3">
    <source>
        <dbReference type="EMBL" id="PKD43890.1"/>
    </source>
</evidence>
<dbReference type="OrthoDB" id="9812921at2"/>
<dbReference type="InterPro" id="IPR029058">
    <property type="entry name" value="AB_hydrolase_fold"/>
</dbReference>
<dbReference type="SUPFAM" id="SSF82171">
    <property type="entry name" value="DPP6 N-terminal domain-like"/>
    <property type="match status" value="1"/>
</dbReference>
<protein>
    <submittedName>
        <fullName evidence="3">S9 family peptidase</fullName>
    </submittedName>
</protein>
<keyword evidence="4" id="KW-1185">Reference proteome</keyword>
<dbReference type="AlphaFoldDB" id="A0A2N0VI76"/>
<dbReference type="GO" id="GO:0008236">
    <property type="term" value="F:serine-type peptidase activity"/>
    <property type="evidence" value="ECO:0007669"/>
    <property type="project" value="InterPro"/>
</dbReference>
<evidence type="ECO:0000313" key="4">
    <source>
        <dbReference type="Proteomes" id="UP000233398"/>
    </source>
</evidence>
<dbReference type="SUPFAM" id="SSF53474">
    <property type="entry name" value="alpha/beta-Hydrolases"/>
    <property type="match status" value="1"/>
</dbReference>
<accession>A0A2N0VI76</accession>
<dbReference type="PANTHER" id="PTHR11731:SF193">
    <property type="entry name" value="DIPEPTIDYL PEPTIDASE 9"/>
    <property type="match status" value="1"/>
</dbReference>
<dbReference type="Gene3D" id="3.40.50.1820">
    <property type="entry name" value="alpha/beta hydrolase"/>
    <property type="match status" value="1"/>
</dbReference>
<dbReference type="GO" id="GO:0006508">
    <property type="term" value="P:proteolysis"/>
    <property type="evidence" value="ECO:0007669"/>
    <property type="project" value="InterPro"/>
</dbReference>
<dbReference type="EMBL" id="PISP01000002">
    <property type="protein sequence ID" value="PKD43890.1"/>
    <property type="molecule type" value="Genomic_DNA"/>
</dbReference>
<name>A0A2N0VI76_9BACT</name>
<dbReference type="Pfam" id="PF00930">
    <property type="entry name" value="DPPIV_N"/>
    <property type="match status" value="1"/>
</dbReference>
<dbReference type="Proteomes" id="UP000233398">
    <property type="component" value="Unassembled WGS sequence"/>
</dbReference>
<sequence>MVLRNSGSEILLITFFWLLVSFQQTNAQEKGTYQSLQHALFSSGQLAGDQGPQDVQWSHSGDQYSYTEKDLQHFSPEIRIHDITNEEDYLLFHPAQHTFPGTDVPFHFDDYQWSNDGSSILFQTNFSPAYRYSGTFDYYHYDINSEELTHIVYSAVSAKYSPDGKKVGYHKNGEIFIYDLKTGSEKQLTTSAKDHFYNGRLSWVYEEEFGITEAWKWSRNSRYVAYWQTDERDVETLLSTDYEGVYPEYRTIPYPKPDGNNPKVRIGVLDIETGENHWIDVDGENGLIPRIYWTANPGELAVVWMNREQNHMQLYFYNVDTQDERLVMEEKSDDGWIDIFSSFSGADDYLYFPTDREEFFWMSDRDGFNHIYRYNYDGNLVNRVTTGDWEVTQIVAINPETEKIYFESTEESPLERHLYSIRFNGTAKIQYSDKPGRHEFNMSPNGKYYFDKWSNTQTPHLIELRTTQKGGDLIETIADNSLVKTYLNRYAYQPRELFSFTTEQGVELDGYLIRPNNFDPDKTYPLVLMIYGGPGYQGVFNEFESSTWVQYLAQQGYVIANINNRGSSGYGRDFKESVYKRLGILEAQDYAATATYLAQRSWIDENRIAIRGHSYGGFMSAISAVLYPNIFKLSLVGAPVTDWRLYDSIYTERYMGLPDENDENYNNSSIMYHAHKLRAKMLVTHSSMDDNVHIQNTMQMLSAFAEAGKDVDLRIYPKGKHGVHYNEQSYLLLFQVYTDYLEKHLK</sequence>
<dbReference type="InterPro" id="IPR002469">
    <property type="entry name" value="Peptidase_S9B_N"/>
</dbReference>